<evidence type="ECO:0000256" key="2">
    <source>
        <dbReference type="ARBA" id="ARBA00007118"/>
    </source>
</evidence>
<dbReference type="Proteomes" id="UP000621631">
    <property type="component" value="Unassembled WGS sequence"/>
</dbReference>
<dbReference type="SUPFAM" id="SSF55469">
    <property type="entry name" value="FMN-dependent nitroreductase-like"/>
    <property type="match status" value="1"/>
</dbReference>
<evidence type="ECO:0000259" key="8">
    <source>
        <dbReference type="Pfam" id="PF00881"/>
    </source>
</evidence>
<dbReference type="EMBL" id="JACWEZ010000008">
    <property type="protein sequence ID" value="MBD1223649.1"/>
    <property type="molecule type" value="Genomic_DNA"/>
</dbReference>
<dbReference type="InterPro" id="IPR000415">
    <property type="entry name" value="Nitroreductase-like"/>
</dbReference>
<dbReference type="InterPro" id="IPR029479">
    <property type="entry name" value="Nitroreductase"/>
</dbReference>
<organism evidence="9 10">
    <name type="scientific">Virgibacillus halodenitrificans</name>
    <name type="common">Bacillus halodenitrificans</name>
    <dbReference type="NCBI Taxonomy" id="1482"/>
    <lineage>
        <taxon>Bacteria</taxon>
        <taxon>Bacillati</taxon>
        <taxon>Bacillota</taxon>
        <taxon>Bacilli</taxon>
        <taxon>Bacillales</taxon>
        <taxon>Bacillaceae</taxon>
        <taxon>Virgibacillus</taxon>
    </lineage>
</organism>
<keyword evidence="5" id="KW-0521">NADP</keyword>
<name>A0ABR7VP02_VIRHA</name>
<dbReference type="PANTHER" id="PTHR23026">
    <property type="entry name" value="NADPH NITROREDUCTASE"/>
    <property type="match status" value="1"/>
</dbReference>
<accession>A0ABR7VP02</accession>
<sequence>MTNQTSTIKERVMEAYQFRHATKMYDANKKIADNDFKFILEAGRLSPSSLGSEPWKFLVVQSPELRNKLMEVAPGAVEKLKSASHFVILLARKNVRYDSDYLFSQMKDVQQMPETVVTEVSGHYKRFQEQKQILDNERTLFDWASKQTYIALGNMLTAAALLGIDSTPMEGFNQEKLDALLEEEGLLENGQFGASVLAAFGYRKEDPKRGKTRRNIEEVAQWV</sequence>
<dbReference type="PANTHER" id="PTHR23026:SF125">
    <property type="entry name" value="OXYGEN-INSENSITIVE NAD(P)H NITROREDUCTASE"/>
    <property type="match status" value="1"/>
</dbReference>
<evidence type="ECO:0000256" key="5">
    <source>
        <dbReference type="ARBA" id="ARBA00022857"/>
    </source>
</evidence>
<comment type="caution">
    <text evidence="9">The sequence shown here is derived from an EMBL/GenBank/DDBJ whole genome shotgun (WGS) entry which is preliminary data.</text>
</comment>
<keyword evidence="3" id="KW-0285">Flavoprotein</keyword>
<evidence type="ECO:0000256" key="1">
    <source>
        <dbReference type="ARBA" id="ARBA00001917"/>
    </source>
</evidence>
<comment type="cofactor">
    <cofactor evidence="1">
        <name>FMN</name>
        <dbReference type="ChEBI" id="CHEBI:58210"/>
    </cofactor>
</comment>
<dbReference type="Pfam" id="PF00881">
    <property type="entry name" value="Nitroreductase"/>
    <property type="match status" value="1"/>
</dbReference>
<dbReference type="InterPro" id="IPR033878">
    <property type="entry name" value="NfsB-like"/>
</dbReference>
<keyword evidence="6" id="KW-0560">Oxidoreductase</keyword>
<comment type="similarity">
    <text evidence="2">Belongs to the nitroreductase family.</text>
</comment>
<evidence type="ECO:0000313" key="9">
    <source>
        <dbReference type="EMBL" id="MBD1223649.1"/>
    </source>
</evidence>
<dbReference type="Gene3D" id="3.40.109.10">
    <property type="entry name" value="NADH Oxidase"/>
    <property type="match status" value="1"/>
</dbReference>
<dbReference type="RefSeq" id="WP_019376916.1">
    <property type="nucleotide sequence ID" value="NZ_CP126077.1"/>
</dbReference>
<keyword evidence="10" id="KW-1185">Reference proteome</keyword>
<reference evidence="9 10" key="1">
    <citation type="submission" date="2020-09" db="EMBL/GenBank/DDBJ databases">
        <title>Draft Genome Sequences of Oil-Oxidizing Bacteria Halomonas titanicae, Marinobacter lutaoensis, and Virgibacillus halodenitrificans Isolated from Highly Saline Environments.</title>
        <authorList>
            <person name="Grouzdev D.S."/>
            <person name="Sokolova D.S."/>
            <person name="Semenova E.M."/>
            <person name="Borzenkov I.A."/>
            <person name="Bidzhieva S.K."/>
            <person name="Poltaraus A.B."/>
            <person name="Nazina T.N."/>
        </authorList>
    </citation>
    <scope>NUCLEOTIDE SEQUENCE [LARGE SCALE GENOMIC DNA]</scope>
    <source>
        <strain evidence="9 10">VKM B-3472D</strain>
    </source>
</reference>
<keyword evidence="4" id="KW-0288">FMN</keyword>
<evidence type="ECO:0000313" key="10">
    <source>
        <dbReference type="Proteomes" id="UP000621631"/>
    </source>
</evidence>
<proteinExistence type="inferred from homology"/>
<evidence type="ECO:0000256" key="3">
    <source>
        <dbReference type="ARBA" id="ARBA00022630"/>
    </source>
</evidence>
<dbReference type="CDD" id="cd02149">
    <property type="entry name" value="NfsB-like"/>
    <property type="match status" value="1"/>
</dbReference>
<evidence type="ECO:0000256" key="7">
    <source>
        <dbReference type="ARBA" id="ARBA00023027"/>
    </source>
</evidence>
<evidence type="ECO:0000256" key="6">
    <source>
        <dbReference type="ARBA" id="ARBA00023002"/>
    </source>
</evidence>
<protein>
    <submittedName>
        <fullName evidence="9">NAD(P)H-dependent oxidoreductase</fullName>
    </submittedName>
</protein>
<keyword evidence="7" id="KW-0520">NAD</keyword>
<feature type="domain" description="Nitroreductase" evidence="8">
    <location>
        <begin position="18"/>
        <end position="182"/>
    </location>
</feature>
<dbReference type="InterPro" id="IPR050627">
    <property type="entry name" value="Nitroreductase/BluB"/>
</dbReference>
<gene>
    <name evidence="9" type="ORF">IC602_13675</name>
</gene>
<evidence type="ECO:0000256" key="4">
    <source>
        <dbReference type="ARBA" id="ARBA00022643"/>
    </source>
</evidence>